<dbReference type="PANTHER" id="PTHR43058:SF1">
    <property type="entry name" value="DUF427 DOMAIN-CONTAINING PROTEIN"/>
    <property type="match status" value="1"/>
</dbReference>
<sequence length="170" mass="19043">MWKHTGKQRPDFAIAPGPDQESVWDYPRPPILVPSDDLVEVSNGAVAIAKTQNALRVLETASPPTYYLPEADIDWTQLREIAHHSFCEWKGQASYFALNDDPKGYPVAWLYADPSKTFAAIDRHASFYPSRVQCAVNGERVRPQPGEFYGGWITDRLAGPFKGEPGTGHW</sequence>
<evidence type="ECO:0000259" key="2">
    <source>
        <dbReference type="Pfam" id="PF04248"/>
    </source>
</evidence>
<organism evidence="3 4">
    <name type="scientific">Congregibacter brevis</name>
    <dbReference type="NCBI Taxonomy" id="3081201"/>
    <lineage>
        <taxon>Bacteria</taxon>
        <taxon>Pseudomonadati</taxon>
        <taxon>Pseudomonadota</taxon>
        <taxon>Gammaproteobacteria</taxon>
        <taxon>Cellvibrionales</taxon>
        <taxon>Halieaceae</taxon>
        <taxon>Congregibacter</taxon>
    </lineage>
</organism>
<dbReference type="EMBL" id="CP136865">
    <property type="protein sequence ID" value="WOJ97131.1"/>
    <property type="molecule type" value="Genomic_DNA"/>
</dbReference>
<evidence type="ECO:0000313" key="3">
    <source>
        <dbReference type="EMBL" id="WOJ97131.1"/>
    </source>
</evidence>
<dbReference type="Gene3D" id="2.170.150.40">
    <property type="entry name" value="Domain of unknown function (DUF427)"/>
    <property type="match status" value="1"/>
</dbReference>
<evidence type="ECO:0000313" key="4">
    <source>
        <dbReference type="Proteomes" id="UP001626549"/>
    </source>
</evidence>
<reference evidence="3 4" key="1">
    <citation type="submission" date="2023-10" db="EMBL/GenBank/DDBJ databases">
        <title>Two novel species belonging to the OM43/NOR5 clade.</title>
        <authorList>
            <person name="Park M."/>
        </authorList>
    </citation>
    <scope>NUCLEOTIDE SEQUENCE [LARGE SCALE GENOMIC DNA]</scope>
    <source>
        <strain evidence="3 4">IMCC45268</strain>
    </source>
</reference>
<accession>A0ABZ0IDK9</accession>
<dbReference type="Proteomes" id="UP001626549">
    <property type="component" value="Chromosome"/>
</dbReference>
<feature type="region of interest" description="Disordered" evidence="1">
    <location>
        <begin position="1"/>
        <end position="22"/>
    </location>
</feature>
<evidence type="ECO:0000256" key="1">
    <source>
        <dbReference type="SAM" id="MobiDB-lite"/>
    </source>
</evidence>
<name>A0ABZ0IDK9_9GAMM</name>
<dbReference type="RefSeq" id="WP_407327816.1">
    <property type="nucleotide sequence ID" value="NZ_CP136865.1"/>
</dbReference>
<gene>
    <name evidence="3" type="ORF">R0137_00825</name>
</gene>
<protein>
    <submittedName>
        <fullName evidence="3">DUF427 domain-containing protein</fullName>
    </submittedName>
</protein>
<dbReference type="PANTHER" id="PTHR43058">
    <property type="entry name" value="SLR0655 PROTEIN"/>
    <property type="match status" value="1"/>
</dbReference>
<keyword evidence="4" id="KW-1185">Reference proteome</keyword>
<dbReference type="InterPro" id="IPR038694">
    <property type="entry name" value="DUF427_sf"/>
</dbReference>
<proteinExistence type="predicted"/>
<dbReference type="InterPro" id="IPR007361">
    <property type="entry name" value="DUF427"/>
</dbReference>
<dbReference type="Pfam" id="PF04248">
    <property type="entry name" value="NTP_transf_9"/>
    <property type="match status" value="1"/>
</dbReference>
<feature type="domain" description="DUF427" evidence="2">
    <location>
        <begin position="40"/>
        <end position="129"/>
    </location>
</feature>